<evidence type="ECO:0000313" key="5">
    <source>
        <dbReference type="EMBL" id="OGK37227.1"/>
    </source>
</evidence>
<evidence type="ECO:0000259" key="3">
    <source>
        <dbReference type="Pfam" id="PF02475"/>
    </source>
</evidence>
<dbReference type="Proteomes" id="UP000176803">
    <property type="component" value="Unassembled WGS sequence"/>
</dbReference>
<dbReference type="AlphaFoldDB" id="A0A1F7I1K5"/>
<accession>A0A1F7I1K5</accession>
<keyword evidence="2" id="KW-0949">S-adenosyl-L-methionine</keyword>
<dbReference type="PANTHER" id="PTHR34203:SF15">
    <property type="entry name" value="SLL1173 PROTEIN"/>
    <property type="match status" value="1"/>
</dbReference>
<dbReference type="SUPFAM" id="SSF53335">
    <property type="entry name" value="S-adenosyl-L-methionine-dependent methyltransferases"/>
    <property type="match status" value="1"/>
</dbReference>
<proteinExistence type="predicted"/>
<protein>
    <recommendedName>
        <fullName evidence="7">Methyltransferase FkbM domain-containing protein</fullName>
    </recommendedName>
</protein>
<gene>
    <name evidence="5" type="ORF">A3F03_04660</name>
</gene>
<evidence type="ECO:0000256" key="1">
    <source>
        <dbReference type="ARBA" id="ARBA00022679"/>
    </source>
</evidence>
<dbReference type="InterPro" id="IPR052514">
    <property type="entry name" value="SAM-dependent_MTase"/>
</dbReference>
<dbReference type="PANTHER" id="PTHR34203">
    <property type="entry name" value="METHYLTRANSFERASE, FKBM FAMILY PROTEIN"/>
    <property type="match status" value="1"/>
</dbReference>
<organism evidence="5 6">
    <name type="scientific">Candidatus Roizmanbacteria bacterium RIFCSPHIGHO2_12_FULL_41_11</name>
    <dbReference type="NCBI Taxonomy" id="1802052"/>
    <lineage>
        <taxon>Bacteria</taxon>
        <taxon>Candidatus Roizmaniibacteriota</taxon>
    </lineage>
</organism>
<dbReference type="Pfam" id="PF02475">
    <property type="entry name" value="TRM5-TYW2_MTfase"/>
    <property type="match status" value="1"/>
</dbReference>
<evidence type="ECO:0000313" key="6">
    <source>
        <dbReference type="Proteomes" id="UP000176803"/>
    </source>
</evidence>
<dbReference type="InterPro" id="IPR056743">
    <property type="entry name" value="TRM5-TYW2-like_MTfase"/>
</dbReference>
<name>A0A1F7I1K5_9BACT</name>
<feature type="domain" description="TRM5/TYW2-like methyltransferase" evidence="3">
    <location>
        <begin position="66"/>
        <end position="125"/>
    </location>
</feature>
<dbReference type="EMBL" id="MGAC01000045">
    <property type="protein sequence ID" value="OGK37227.1"/>
    <property type="molecule type" value="Genomic_DNA"/>
</dbReference>
<dbReference type="InterPro" id="IPR029063">
    <property type="entry name" value="SAM-dependent_MTases_sf"/>
</dbReference>
<reference evidence="5 6" key="1">
    <citation type="journal article" date="2016" name="Nat. Commun.">
        <title>Thousands of microbial genomes shed light on interconnected biogeochemical processes in an aquifer system.</title>
        <authorList>
            <person name="Anantharaman K."/>
            <person name="Brown C.T."/>
            <person name="Hug L.A."/>
            <person name="Sharon I."/>
            <person name="Castelle C.J."/>
            <person name="Probst A.J."/>
            <person name="Thomas B.C."/>
            <person name="Singh A."/>
            <person name="Wilkins M.J."/>
            <person name="Karaoz U."/>
            <person name="Brodie E.L."/>
            <person name="Williams K.H."/>
            <person name="Hubbard S.S."/>
            <person name="Banfield J.F."/>
        </authorList>
    </citation>
    <scope>NUCLEOTIDE SEQUENCE [LARGE SCALE GENOMIC DNA]</scope>
</reference>
<evidence type="ECO:0008006" key="7">
    <source>
        <dbReference type="Google" id="ProtNLM"/>
    </source>
</evidence>
<comment type="caution">
    <text evidence="5">The sequence shown here is derived from an EMBL/GenBank/DDBJ whole genome shotgun (WGS) entry which is preliminary data.</text>
</comment>
<dbReference type="Gene3D" id="3.40.50.150">
    <property type="entry name" value="Vaccinia Virus protein VP39"/>
    <property type="match status" value="2"/>
</dbReference>
<sequence>MLIKSAIKYYLKSVPTLINNFNWWIFPLLIFKKPILIRIKNNPNFYVSNLMDIWTLKEVVVDKQYERIEKIANDDVVIDVGAAIGDFSIYAAKKAKKVIAYECNDERVFLMKKNLSLNAKTNIILKHKKAASLKQIMVGINKCDFLKIDCEGGEYEIFRNAERSILSKIRYIAMEAHKFNTEMENRYSNLLNVLQKNNFEVNVIPNAVHKNICFVFALKKN</sequence>
<dbReference type="InterPro" id="IPR006342">
    <property type="entry name" value="FkbM_mtfrase"/>
</dbReference>
<keyword evidence="1" id="KW-0808">Transferase</keyword>
<dbReference type="Pfam" id="PF05050">
    <property type="entry name" value="Methyltransf_21"/>
    <property type="match status" value="1"/>
</dbReference>
<dbReference type="GO" id="GO:0016740">
    <property type="term" value="F:transferase activity"/>
    <property type="evidence" value="ECO:0007669"/>
    <property type="project" value="UniProtKB-KW"/>
</dbReference>
<evidence type="ECO:0000259" key="4">
    <source>
        <dbReference type="Pfam" id="PF05050"/>
    </source>
</evidence>
<feature type="domain" description="Methyltransferase FkbM" evidence="4">
    <location>
        <begin position="139"/>
        <end position="200"/>
    </location>
</feature>
<evidence type="ECO:0000256" key="2">
    <source>
        <dbReference type="ARBA" id="ARBA00022691"/>
    </source>
</evidence>